<accession>A0A6S7FLK2</accession>
<evidence type="ECO:0000256" key="1">
    <source>
        <dbReference type="SAM" id="MobiDB-lite"/>
    </source>
</evidence>
<feature type="region of interest" description="Disordered" evidence="1">
    <location>
        <begin position="1"/>
        <end position="46"/>
    </location>
</feature>
<evidence type="ECO:0000313" key="2">
    <source>
        <dbReference type="EMBL" id="CAB3980308.1"/>
    </source>
</evidence>
<keyword evidence="3" id="KW-1185">Reference proteome</keyword>
<name>A0A6S7FLK2_PARCT</name>
<gene>
    <name evidence="2" type="ORF">PACLA_8A064606</name>
</gene>
<reference evidence="2" key="1">
    <citation type="submission" date="2020-04" db="EMBL/GenBank/DDBJ databases">
        <authorList>
            <person name="Alioto T."/>
            <person name="Alioto T."/>
            <person name="Gomez Garrido J."/>
        </authorList>
    </citation>
    <scope>NUCLEOTIDE SEQUENCE</scope>
    <source>
        <strain evidence="2">A484AB</strain>
    </source>
</reference>
<feature type="region of interest" description="Disordered" evidence="1">
    <location>
        <begin position="88"/>
        <end position="155"/>
    </location>
</feature>
<sequence>MTERKEDIAEADAEKDRLETSTMETKRARQAEILRHEKDRTEKAEKWKTDRIDAMKERQVKFAEIEDSHEVKHISRKARRQAYLRMKEHERREDFHERLREEWRTEDERAENHRRRSEAGREKQSVRQQEAHRAKEARLSVKQEQREKYRASILP</sequence>
<comment type="caution">
    <text evidence="2">The sequence shown here is derived from an EMBL/GenBank/DDBJ whole genome shotgun (WGS) entry which is preliminary data.</text>
</comment>
<dbReference type="Proteomes" id="UP001152795">
    <property type="component" value="Unassembled WGS sequence"/>
</dbReference>
<dbReference type="OrthoDB" id="5985512at2759"/>
<dbReference type="EMBL" id="CACRXK020000278">
    <property type="protein sequence ID" value="CAB3980308.1"/>
    <property type="molecule type" value="Genomic_DNA"/>
</dbReference>
<dbReference type="AlphaFoldDB" id="A0A6S7FLK2"/>
<evidence type="ECO:0000313" key="3">
    <source>
        <dbReference type="Proteomes" id="UP001152795"/>
    </source>
</evidence>
<proteinExistence type="predicted"/>
<organism evidence="2 3">
    <name type="scientific">Paramuricea clavata</name>
    <name type="common">Red gorgonian</name>
    <name type="synonym">Violescent sea-whip</name>
    <dbReference type="NCBI Taxonomy" id="317549"/>
    <lineage>
        <taxon>Eukaryota</taxon>
        <taxon>Metazoa</taxon>
        <taxon>Cnidaria</taxon>
        <taxon>Anthozoa</taxon>
        <taxon>Octocorallia</taxon>
        <taxon>Malacalcyonacea</taxon>
        <taxon>Plexauridae</taxon>
        <taxon>Paramuricea</taxon>
    </lineage>
</organism>
<protein>
    <submittedName>
        <fullName evidence="2">Uncharacterized protein</fullName>
    </submittedName>
</protein>